<keyword evidence="3" id="KW-1185">Reference proteome</keyword>
<dbReference type="RefSeq" id="WP_320186526.1">
    <property type="nucleotide sequence ID" value="NZ_CP138332.1"/>
</dbReference>
<dbReference type="Proteomes" id="UP001597525">
    <property type="component" value="Unassembled WGS sequence"/>
</dbReference>
<evidence type="ECO:0000313" key="2">
    <source>
        <dbReference type="EMBL" id="MFD2969314.1"/>
    </source>
</evidence>
<sequence length="674" mass="77882">MADPRYQLIEDFKYEWPLERIKNMTLQEYSNRQKNSFCYWLEAKVDKLGSIWGGSSFKFGIYEKDQKHKNYVSDGRRSDAEYAWYAKYGESREEVFDNIRVMLVTIVEAAIAHRFEDIDGIQLSDTLKWKLAFIYSDFKLLNIFKKQKLVDISQQLNLNVDNKDTFYQLQRQILSTKPADQDYFEFGDQFWQALETDEVQIEVSTNNLENQYTDMVDRSLNQILYGPPGTGKTYHTINKAISIANPNFNLKQDRSFVKEEYQQLVEAGQIVFTTFHQSMSYEDFVEGIKPDLQEDSEGNESVVYRLKDGIFKEVVRSARKNVAIVDNQLQAYGFEDAWGDLIQLTQEKLSANSFIELPLLTDSKTIDIVNITSNGNLKLKPKQGREKGYTISYNRLRKLYDAIKDLSTINNIDKEFRAVIGGSNSSAYWSVLNYVSNLVKSKAPISKENKAELLPHVLIIDEINRGNVSAIFGELITLIEDSKRAGMPEQLEVTLPYSKEKFSVPSNLYIIGTMNTADRSVEALDSALRRRFVFEEMMPNYQLSQMQQMVFGYPASSILETINKRIELLIDRDHCIGHAYFLGKDEESVIDSFYKNIIPLLQEYFFGDYGKIGLVLGKGFVEIEESKSNIFADFEYDYKEDFANKPIYRIIDYRNQTNSKIDFGKAIELLMGNA</sequence>
<dbReference type="InterPro" id="IPR027417">
    <property type="entry name" value="P-loop_NTPase"/>
</dbReference>
<gene>
    <name evidence="2" type="ORF">ACFS7Y_18105</name>
</gene>
<reference evidence="3" key="1">
    <citation type="journal article" date="2019" name="Int. J. Syst. Evol. Microbiol.">
        <title>The Global Catalogue of Microorganisms (GCM) 10K type strain sequencing project: providing services to taxonomists for standard genome sequencing and annotation.</title>
        <authorList>
            <consortium name="The Broad Institute Genomics Platform"/>
            <consortium name="The Broad Institute Genome Sequencing Center for Infectious Disease"/>
            <person name="Wu L."/>
            <person name="Ma J."/>
        </authorList>
    </citation>
    <scope>NUCLEOTIDE SEQUENCE [LARGE SCALE GENOMIC DNA]</scope>
    <source>
        <strain evidence="3">KCTC 22814</strain>
    </source>
</reference>
<feature type="domain" description="ATPase dynein-related AAA" evidence="1">
    <location>
        <begin position="454"/>
        <end position="532"/>
    </location>
</feature>
<organism evidence="2 3">
    <name type="scientific">Sphingobacterium bambusae</name>
    <dbReference type="NCBI Taxonomy" id="662858"/>
    <lineage>
        <taxon>Bacteria</taxon>
        <taxon>Pseudomonadati</taxon>
        <taxon>Bacteroidota</taxon>
        <taxon>Sphingobacteriia</taxon>
        <taxon>Sphingobacteriales</taxon>
        <taxon>Sphingobacteriaceae</taxon>
        <taxon>Sphingobacterium</taxon>
    </lineage>
</organism>
<protein>
    <submittedName>
        <fullName evidence="2">McrB family protein</fullName>
    </submittedName>
</protein>
<name>A0ABW6BLU9_9SPHI</name>
<proteinExistence type="predicted"/>
<dbReference type="PANTHER" id="PTHR37291:SF1">
    <property type="entry name" value="TYPE IV METHYL-DIRECTED RESTRICTION ENZYME ECOKMCRB SUBUNIT"/>
    <property type="match status" value="1"/>
</dbReference>
<dbReference type="InterPro" id="IPR011704">
    <property type="entry name" value="ATPase_dyneun-rel_AAA"/>
</dbReference>
<dbReference type="Gene3D" id="3.40.50.300">
    <property type="entry name" value="P-loop containing nucleotide triphosphate hydrolases"/>
    <property type="match status" value="1"/>
</dbReference>
<evidence type="ECO:0000313" key="3">
    <source>
        <dbReference type="Proteomes" id="UP001597525"/>
    </source>
</evidence>
<dbReference type="EMBL" id="JBHUPB010000012">
    <property type="protein sequence ID" value="MFD2969314.1"/>
    <property type="molecule type" value="Genomic_DNA"/>
</dbReference>
<dbReference type="SUPFAM" id="SSF52540">
    <property type="entry name" value="P-loop containing nucleoside triphosphate hydrolases"/>
    <property type="match status" value="1"/>
</dbReference>
<dbReference type="Pfam" id="PF07728">
    <property type="entry name" value="AAA_5"/>
    <property type="match status" value="1"/>
</dbReference>
<accession>A0ABW6BLU9</accession>
<comment type="caution">
    <text evidence="2">The sequence shown here is derived from an EMBL/GenBank/DDBJ whole genome shotgun (WGS) entry which is preliminary data.</text>
</comment>
<dbReference type="PANTHER" id="PTHR37291">
    <property type="entry name" value="5-METHYLCYTOSINE-SPECIFIC RESTRICTION ENZYME B"/>
    <property type="match status" value="1"/>
</dbReference>
<evidence type="ECO:0000259" key="1">
    <source>
        <dbReference type="Pfam" id="PF07728"/>
    </source>
</evidence>
<dbReference type="InterPro" id="IPR052934">
    <property type="entry name" value="Methyl-DNA_Rec/Restrict_Enz"/>
</dbReference>